<dbReference type="InterPro" id="IPR036397">
    <property type="entry name" value="RNaseH_sf"/>
</dbReference>
<proteinExistence type="predicted"/>
<gene>
    <name evidence="2" type="ORF">FRX31_008531</name>
</gene>
<reference evidence="2 3" key="1">
    <citation type="submission" date="2020-06" db="EMBL/GenBank/DDBJ databases">
        <title>Transcriptomic and genomic resources for Thalictrum thalictroides and T. hernandezii: Facilitating candidate gene discovery in an emerging model plant lineage.</title>
        <authorList>
            <person name="Arias T."/>
            <person name="Riano-Pachon D.M."/>
            <person name="Di Stilio V.S."/>
        </authorList>
    </citation>
    <scope>NUCLEOTIDE SEQUENCE [LARGE SCALE GENOMIC DNA]</scope>
    <source>
        <strain evidence="3">cv. WT478/WT964</strain>
        <tissue evidence="2">Leaves</tissue>
    </source>
</reference>
<comment type="caution">
    <text evidence="2">The sequence shown here is derived from an EMBL/GenBank/DDBJ whole genome shotgun (WGS) entry which is preliminary data.</text>
</comment>
<organism evidence="2 3">
    <name type="scientific">Thalictrum thalictroides</name>
    <name type="common">Rue-anemone</name>
    <name type="synonym">Anemone thalictroides</name>
    <dbReference type="NCBI Taxonomy" id="46969"/>
    <lineage>
        <taxon>Eukaryota</taxon>
        <taxon>Viridiplantae</taxon>
        <taxon>Streptophyta</taxon>
        <taxon>Embryophyta</taxon>
        <taxon>Tracheophyta</taxon>
        <taxon>Spermatophyta</taxon>
        <taxon>Magnoliopsida</taxon>
        <taxon>Ranunculales</taxon>
        <taxon>Ranunculaceae</taxon>
        <taxon>Thalictroideae</taxon>
        <taxon>Thalictrum</taxon>
    </lineage>
</organism>
<dbReference type="InterPro" id="IPR002156">
    <property type="entry name" value="RNaseH_domain"/>
</dbReference>
<sequence length="190" mass="21004">MNIDKLILQTDSQVMKGAITNGTKEKRLIAVTEQCKQWCLKVAHFKMIKIFREGNTVEDRLAKDGLHGSLYNSGTKSLPPTGKGRGERIGFGVEGKGFEVLLNLVEVGSEIILVEKTSTKVFSGKISTAGGRWFGKLLYQISLGDTPKGTIFRLPEKWGSITGTLLGNERGEYLRISIRKRDGGRRFSSL</sequence>
<evidence type="ECO:0000313" key="3">
    <source>
        <dbReference type="Proteomes" id="UP000554482"/>
    </source>
</evidence>
<dbReference type="AlphaFoldDB" id="A0A7J6X0F3"/>
<accession>A0A7J6X0F3</accession>
<dbReference type="EMBL" id="JABWDY010008858">
    <property type="protein sequence ID" value="KAF5201882.1"/>
    <property type="molecule type" value="Genomic_DNA"/>
</dbReference>
<feature type="domain" description="RNase H type-1" evidence="1">
    <location>
        <begin position="3"/>
        <end position="64"/>
    </location>
</feature>
<evidence type="ECO:0000259" key="1">
    <source>
        <dbReference type="Pfam" id="PF13456"/>
    </source>
</evidence>
<dbReference type="Proteomes" id="UP000554482">
    <property type="component" value="Unassembled WGS sequence"/>
</dbReference>
<dbReference type="Pfam" id="PF13456">
    <property type="entry name" value="RVT_3"/>
    <property type="match status" value="1"/>
</dbReference>
<dbReference type="GO" id="GO:0004523">
    <property type="term" value="F:RNA-DNA hybrid ribonuclease activity"/>
    <property type="evidence" value="ECO:0007669"/>
    <property type="project" value="InterPro"/>
</dbReference>
<protein>
    <recommendedName>
        <fullName evidence="1">RNase H type-1 domain-containing protein</fullName>
    </recommendedName>
</protein>
<keyword evidence="3" id="KW-1185">Reference proteome</keyword>
<evidence type="ECO:0000313" key="2">
    <source>
        <dbReference type="EMBL" id="KAF5201882.1"/>
    </source>
</evidence>
<name>A0A7J6X0F3_THATH</name>
<dbReference type="GO" id="GO:0003676">
    <property type="term" value="F:nucleic acid binding"/>
    <property type="evidence" value="ECO:0007669"/>
    <property type="project" value="InterPro"/>
</dbReference>
<dbReference type="Gene3D" id="3.30.420.10">
    <property type="entry name" value="Ribonuclease H-like superfamily/Ribonuclease H"/>
    <property type="match status" value="1"/>
</dbReference>